<feature type="transmembrane region" description="Helical" evidence="7">
    <location>
        <begin position="303"/>
        <end position="329"/>
    </location>
</feature>
<dbReference type="GO" id="GO:0005886">
    <property type="term" value="C:plasma membrane"/>
    <property type="evidence" value="ECO:0007669"/>
    <property type="project" value="UniProtKB-SubCell"/>
</dbReference>
<dbReference type="Proteomes" id="UP000278149">
    <property type="component" value="Unassembled WGS sequence"/>
</dbReference>
<evidence type="ECO:0000256" key="5">
    <source>
        <dbReference type="ARBA" id="ARBA00022989"/>
    </source>
</evidence>
<keyword evidence="5 7" id="KW-1133">Transmembrane helix</keyword>
<evidence type="ECO:0000313" key="9">
    <source>
        <dbReference type="EMBL" id="RSN68021.1"/>
    </source>
</evidence>
<evidence type="ECO:0000256" key="1">
    <source>
        <dbReference type="ARBA" id="ARBA00004651"/>
    </source>
</evidence>
<evidence type="ECO:0000256" key="2">
    <source>
        <dbReference type="ARBA" id="ARBA00022448"/>
    </source>
</evidence>
<reference evidence="9 10" key="1">
    <citation type="submission" date="2018-10" db="EMBL/GenBank/DDBJ databases">
        <title>Co-occurring genomic capacity for anaerobic methane metabolism and dissimilatory sulfite reduction discovered in the Korarchaeota.</title>
        <authorList>
            <person name="Mckay L.J."/>
            <person name="Dlakic M."/>
            <person name="Fields M.W."/>
            <person name="Delmont T.O."/>
            <person name="Eren A.M."/>
            <person name="Jay Z.J."/>
            <person name="Klingelsmith K.B."/>
            <person name="Rusch D.B."/>
            <person name="Inskeep W.P."/>
        </authorList>
    </citation>
    <scope>NUCLEOTIDE SEQUENCE [LARGE SCALE GENOMIC DNA]</scope>
    <source>
        <strain evidence="9 10">WS</strain>
    </source>
</reference>
<dbReference type="Pfam" id="PF19300">
    <property type="entry name" value="BPD_transp_1_N"/>
    <property type="match status" value="1"/>
</dbReference>
<dbReference type="PANTHER" id="PTHR43163:SF6">
    <property type="entry name" value="DIPEPTIDE TRANSPORT SYSTEM PERMEASE PROTEIN DPPB-RELATED"/>
    <property type="match status" value="1"/>
</dbReference>
<organism evidence="9 10">
    <name type="scientific">Candidatus Korarchaeum cryptofilum</name>
    <dbReference type="NCBI Taxonomy" id="498846"/>
    <lineage>
        <taxon>Archaea</taxon>
        <taxon>Thermoproteota</taxon>
        <taxon>Candidatus Korarchaeia</taxon>
        <taxon>Candidatus Korarchaeales</taxon>
        <taxon>Candidatus Korarchaeaceae</taxon>
        <taxon>Candidatus Korarchaeum</taxon>
    </lineage>
</organism>
<dbReference type="CDD" id="cd06261">
    <property type="entry name" value="TM_PBP2"/>
    <property type="match status" value="1"/>
</dbReference>
<name>A0A429G2F6_9CREN</name>
<feature type="transmembrane region" description="Helical" evidence="7">
    <location>
        <begin position="136"/>
        <end position="161"/>
    </location>
</feature>
<keyword evidence="6 7" id="KW-0472">Membrane</keyword>
<comment type="caution">
    <text evidence="9">The sequence shown here is derived from an EMBL/GenBank/DDBJ whole genome shotgun (WGS) entry which is preliminary data.</text>
</comment>
<comment type="subcellular location">
    <subcellularLocation>
        <location evidence="1 7">Cell membrane</location>
        <topology evidence="1 7">Multi-pass membrane protein</topology>
    </subcellularLocation>
</comment>
<sequence length="340" mass="37825">MKLSTYILKRTAYSIFTLLGLSIIVFTLARILPGDPARMAAGSRAPEWVVEQIRHQLNLDKPLYLQYFYWLSDLLRGDLGYSIVSRRSVTGDAIEYLPASLELVIVAAIFNILGAFLLGSLAGKYANRLVDNVIRVFSYVAISIPAFVWAIILQLVFGWWLHAFPIQGRISEGLSVSRITGFYLIDSILNGNLRAFLDAAWHLILPAFALSIGGMAQDARIIRSGMVDNVEKDYILLMRSKGLPDRLISFKYLLKPSIIPAVTVMGMDVAALLGNAFLVEIVYNWPGFSKYGIWAMLNKDLNAIVAIVLVIGLIFAIANIVVDVIVSYLDPRIRLLEKGE</sequence>
<accession>A0A429G2F6</accession>
<keyword evidence="4 7" id="KW-0812">Transmembrane</keyword>
<dbReference type="InterPro" id="IPR000515">
    <property type="entry name" value="MetI-like"/>
</dbReference>
<dbReference type="InterPro" id="IPR045621">
    <property type="entry name" value="BPD_transp_1_N"/>
</dbReference>
<feature type="transmembrane region" description="Helical" evidence="7">
    <location>
        <begin position="12"/>
        <end position="32"/>
    </location>
</feature>
<evidence type="ECO:0000256" key="6">
    <source>
        <dbReference type="ARBA" id="ARBA00023136"/>
    </source>
</evidence>
<gene>
    <name evidence="9" type="ORF">D9Q81_06980</name>
</gene>
<dbReference type="RefSeq" id="WP_125742265.1">
    <property type="nucleotide sequence ID" value="NZ_RCOR01000037.1"/>
</dbReference>
<evidence type="ECO:0000256" key="4">
    <source>
        <dbReference type="ARBA" id="ARBA00022692"/>
    </source>
</evidence>
<keyword evidence="3" id="KW-1003">Cell membrane</keyword>
<dbReference type="PROSITE" id="PS50928">
    <property type="entry name" value="ABC_TM1"/>
    <property type="match status" value="1"/>
</dbReference>
<feature type="transmembrane region" description="Helical" evidence="7">
    <location>
        <begin position="199"/>
        <end position="216"/>
    </location>
</feature>
<comment type="similarity">
    <text evidence="7">Belongs to the binding-protein-dependent transport system permease family.</text>
</comment>
<dbReference type="SUPFAM" id="SSF161098">
    <property type="entry name" value="MetI-like"/>
    <property type="match status" value="1"/>
</dbReference>
<feature type="transmembrane region" description="Helical" evidence="7">
    <location>
        <begin position="103"/>
        <end position="124"/>
    </location>
</feature>
<evidence type="ECO:0000256" key="7">
    <source>
        <dbReference type="RuleBase" id="RU363032"/>
    </source>
</evidence>
<dbReference type="Pfam" id="PF00528">
    <property type="entry name" value="BPD_transp_1"/>
    <property type="match status" value="1"/>
</dbReference>
<protein>
    <submittedName>
        <fullName evidence="9">ABC transporter permease</fullName>
    </submittedName>
</protein>
<evidence type="ECO:0000259" key="8">
    <source>
        <dbReference type="PROSITE" id="PS50928"/>
    </source>
</evidence>
<dbReference type="Gene3D" id="1.10.3720.10">
    <property type="entry name" value="MetI-like"/>
    <property type="match status" value="1"/>
</dbReference>
<dbReference type="AlphaFoldDB" id="A0A429G2F6"/>
<proteinExistence type="inferred from homology"/>
<evidence type="ECO:0000256" key="3">
    <source>
        <dbReference type="ARBA" id="ARBA00022475"/>
    </source>
</evidence>
<evidence type="ECO:0000313" key="10">
    <source>
        <dbReference type="Proteomes" id="UP000278149"/>
    </source>
</evidence>
<dbReference type="EMBL" id="RCOR01000037">
    <property type="protein sequence ID" value="RSN68021.1"/>
    <property type="molecule type" value="Genomic_DNA"/>
</dbReference>
<dbReference type="InterPro" id="IPR035906">
    <property type="entry name" value="MetI-like_sf"/>
</dbReference>
<keyword evidence="2 7" id="KW-0813">Transport</keyword>
<dbReference type="GO" id="GO:0055085">
    <property type="term" value="P:transmembrane transport"/>
    <property type="evidence" value="ECO:0007669"/>
    <property type="project" value="InterPro"/>
</dbReference>
<feature type="transmembrane region" description="Helical" evidence="7">
    <location>
        <begin position="258"/>
        <end position="283"/>
    </location>
</feature>
<dbReference type="PANTHER" id="PTHR43163">
    <property type="entry name" value="DIPEPTIDE TRANSPORT SYSTEM PERMEASE PROTEIN DPPB-RELATED"/>
    <property type="match status" value="1"/>
</dbReference>
<feature type="domain" description="ABC transmembrane type-1" evidence="8">
    <location>
        <begin position="97"/>
        <end position="326"/>
    </location>
</feature>